<evidence type="ECO:0000313" key="2">
    <source>
        <dbReference type="EMBL" id="GHC79497.1"/>
    </source>
</evidence>
<keyword evidence="3" id="KW-1185">Reference proteome</keyword>
<accession>A0A8J3DSD7</accession>
<proteinExistence type="predicted"/>
<evidence type="ECO:0000313" key="3">
    <source>
        <dbReference type="Proteomes" id="UP000641137"/>
    </source>
</evidence>
<dbReference type="CDD" id="cd06571">
    <property type="entry name" value="Bac_DnaA_C"/>
    <property type="match status" value="1"/>
</dbReference>
<dbReference type="EMBL" id="BMZO01000011">
    <property type="protein sequence ID" value="GHC79497.1"/>
    <property type="molecule type" value="Genomic_DNA"/>
</dbReference>
<dbReference type="SUPFAM" id="SSF48295">
    <property type="entry name" value="TrpR-like"/>
    <property type="match status" value="1"/>
</dbReference>
<dbReference type="InterPro" id="IPR013159">
    <property type="entry name" value="DnaA_C"/>
</dbReference>
<dbReference type="RefSeq" id="WP_189492520.1">
    <property type="nucleotide sequence ID" value="NZ_BMZO01000011.1"/>
</dbReference>
<dbReference type="GO" id="GO:0005524">
    <property type="term" value="F:ATP binding"/>
    <property type="evidence" value="ECO:0007669"/>
    <property type="project" value="InterPro"/>
</dbReference>
<dbReference type="InterPro" id="IPR010921">
    <property type="entry name" value="Trp_repressor/repl_initiator"/>
</dbReference>
<dbReference type="GO" id="GO:0006270">
    <property type="term" value="P:DNA replication initiation"/>
    <property type="evidence" value="ECO:0007669"/>
    <property type="project" value="InterPro"/>
</dbReference>
<dbReference type="Proteomes" id="UP000641137">
    <property type="component" value="Unassembled WGS sequence"/>
</dbReference>
<dbReference type="Pfam" id="PF08299">
    <property type="entry name" value="Bac_DnaA_C"/>
    <property type="match status" value="1"/>
</dbReference>
<dbReference type="SMART" id="SM00760">
    <property type="entry name" value="Bac_DnaA_C"/>
    <property type="match status" value="1"/>
</dbReference>
<name>A0A8J3DSD7_9HYPH</name>
<gene>
    <name evidence="2" type="ORF">GCM10010136_32090</name>
</gene>
<reference evidence="2" key="2">
    <citation type="submission" date="2020-09" db="EMBL/GenBank/DDBJ databases">
        <authorList>
            <person name="Sun Q."/>
            <person name="Kim S."/>
        </authorList>
    </citation>
    <scope>NUCLEOTIDE SEQUENCE</scope>
    <source>
        <strain evidence="2">KCTC 42097</strain>
    </source>
</reference>
<comment type="caution">
    <text evidence="2">The sequence shown here is derived from an EMBL/GenBank/DDBJ whole genome shotgun (WGS) entry which is preliminary data.</text>
</comment>
<evidence type="ECO:0000259" key="1">
    <source>
        <dbReference type="SMART" id="SM00760"/>
    </source>
</evidence>
<reference evidence="2" key="1">
    <citation type="journal article" date="2014" name="Int. J. Syst. Evol. Microbiol.">
        <title>Complete genome sequence of Corynebacterium casei LMG S-19264T (=DSM 44701T), isolated from a smear-ripened cheese.</title>
        <authorList>
            <consortium name="US DOE Joint Genome Institute (JGI-PGF)"/>
            <person name="Walter F."/>
            <person name="Albersmeier A."/>
            <person name="Kalinowski J."/>
            <person name="Ruckert C."/>
        </authorList>
    </citation>
    <scope>NUCLEOTIDE SEQUENCE</scope>
    <source>
        <strain evidence="2">KCTC 42097</strain>
    </source>
</reference>
<organism evidence="2 3">
    <name type="scientific">Limoniibacter endophyticus</name>
    <dbReference type="NCBI Taxonomy" id="1565040"/>
    <lineage>
        <taxon>Bacteria</taxon>
        <taxon>Pseudomonadati</taxon>
        <taxon>Pseudomonadota</taxon>
        <taxon>Alphaproteobacteria</taxon>
        <taxon>Hyphomicrobiales</taxon>
        <taxon>Bartonellaceae</taxon>
        <taxon>Limoniibacter</taxon>
    </lineage>
</organism>
<sequence length="155" mass="18257">MTRALSYSHTEAGIRRKALERHQAALAAQRETSRLEDDRKQRALRIKAAVASFRIIEVDLRPHKPRKTYRPTYARIEARACKLFGLTRVQLHARGREVRIVQARQFVMYWTVRLTTLSKPEIGRRMDRDHTTILHGIRAHQERRAAMGRRLRNAR</sequence>
<dbReference type="AlphaFoldDB" id="A0A8J3DSD7"/>
<protein>
    <recommendedName>
        <fullName evidence="1">Chromosomal replication initiator DnaA C-terminal domain-containing protein</fullName>
    </recommendedName>
</protein>
<dbReference type="GO" id="GO:0043565">
    <property type="term" value="F:sequence-specific DNA binding"/>
    <property type="evidence" value="ECO:0007669"/>
    <property type="project" value="InterPro"/>
</dbReference>
<dbReference type="Gene3D" id="1.10.1750.10">
    <property type="match status" value="1"/>
</dbReference>
<dbReference type="GO" id="GO:0006275">
    <property type="term" value="P:regulation of DNA replication"/>
    <property type="evidence" value="ECO:0007669"/>
    <property type="project" value="InterPro"/>
</dbReference>
<feature type="domain" description="Chromosomal replication initiator DnaA C-terminal" evidence="1">
    <location>
        <begin position="72"/>
        <end position="140"/>
    </location>
</feature>